<dbReference type="GO" id="GO:0005524">
    <property type="term" value="F:ATP binding"/>
    <property type="evidence" value="ECO:0007669"/>
    <property type="project" value="UniProtKB-UniRule"/>
</dbReference>
<dbReference type="RefSeq" id="WP_077832792.1">
    <property type="nucleotide sequence ID" value="NZ_CP096983.1"/>
</dbReference>
<keyword evidence="2" id="KW-1185">Reference proteome</keyword>
<dbReference type="Proteomes" id="UP000190951">
    <property type="component" value="Chromosome"/>
</dbReference>
<dbReference type="InterPro" id="IPR052533">
    <property type="entry name" value="WalJ/YycJ-like"/>
</dbReference>
<dbReference type="STRING" id="84029.CROST_35980"/>
<dbReference type="PANTHER" id="PTHR47619">
    <property type="entry name" value="METALLO-HYDROLASE YYCJ-RELATED"/>
    <property type="match status" value="1"/>
</dbReference>
<dbReference type="InterPro" id="IPR036866">
    <property type="entry name" value="RibonucZ/Hydroxyglut_hydro"/>
</dbReference>
<evidence type="ECO:0000313" key="1">
    <source>
        <dbReference type="EMBL" id="URZ11479.1"/>
    </source>
</evidence>
<dbReference type="AlphaFoldDB" id="A0A1S8MDR2"/>
<dbReference type="EC" id="3.-.-.-" evidence="1"/>
<sequence length="243" mass="27409">MKLKVLGSGSSGNCYLLQNGKETLVLECGLPYKTILKGLNFNLSNVVGCLVTHEHKDHSKAINEVLNNSIDVYSSKGTLKAMNIKNYRAKIIESEEQFFIGDFTVLPFETEHDAVESLGFLIQNSDLGKLLFITDSYYCKYNFSGLNHILIECNYSKSILDKNIKNGFIHPTLANRLLKSHFSLDHVKEFLKANDLSKCRDIVLVHLSNNNSNAAEFKEEIERLTGIPVYIANKGLELELFKE</sequence>
<accession>A0A1S8MDR2</accession>
<dbReference type="KEGG" id="crw:CROST_021960"/>
<dbReference type="Gene3D" id="3.60.15.10">
    <property type="entry name" value="Ribonuclease Z/Hydroxyacylglutathione hydrolase-like"/>
    <property type="match status" value="1"/>
</dbReference>
<dbReference type="EMBL" id="CP096983">
    <property type="protein sequence ID" value="URZ11479.1"/>
    <property type="molecule type" value="Genomic_DNA"/>
</dbReference>
<dbReference type="InterPro" id="IPR001279">
    <property type="entry name" value="Metallo-B-lactamas"/>
</dbReference>
<evidence type="ECO:0000313" key="2">
    <source>
        <dbReference type="Proteomes" id="UP000190951"/>
    </source>
</evidence>
<reference evidence="1 2" key="1">
    <citation type="submission" date="2022-04" db="EMBL/GenBank/DDBJ databases">
        <title>Genome sequence of C. roseum typestrain.</title>
        <authorList>
            <person name="Poehlein A."/>
            <person name="Schoch T."/>
            <person name="Duerre P."/>
            <person name="Daniel R."/>
        </authorList>
    </citation>
    <scope>NUCLEOTIDE SEQUENCE [LARGE SCALE GENOMIC DNA]</scope>
    <source>
        <strain evidence="1 2">DSM 7320</strain>
    </source>
</reference>
<dbReference type="GO" id="GO:0016787">
    <property type="term" value="F:hydrolase activity"/>
    <property type="evidence" value="ECO:0007669"/>
    <property type="project" value="UniProtKB-KW"/>
</dbReference>
<dbReference type="InterPro" id="IPR017441">
    <property type="entry name" value="Protein_kinase_ATP_BS"/>
</dbReference>
<protein>
    <submittedName>
        <fullName evidence="1">Metallo-hydrolase YycJ</fullName>
        <ecNumber evidence="1">3.-.-.-</ecNumber>
    </submittedName>
</protein>
<dbReference type="PROSITE" id="PS00107">
    <property type="entry name" value="PROTEIN_KINASE_ATP"/>
    <property type="match status" value="1"/>
</dbReference>
<name>A0A1S8MDR2_9CLOT</name>
<proteinExistence type="predicted"/>
<dbReference type="SUPFAM" id="SSF56281">
    <property type="entry name" value="Metallo-hydrolase/oxidoreductase"/>
    <property type="match status" value="1"/>
</dbReference>
<organism evidence="1 2">
    <name type="scientific">Clostridium felsineum</name>
    <dbReference type="NCBI Taxonomy" id="36839"/>
    <lineage>
        <taxon>Bacteria</taxon>
        <taxon>Bacillati</taxon>
        <taxon>Bacillota</taxon>
        <taxon>Clostridia</taxon>
        <taxon>Eubacteriales</taxon>
        <taxon>Clostridiaceae</taxon>
        <taxon>Clostridium</taxon>
    </lineage>
</organism>
<gene>
    <name evidence="1" type="primary">yycJ_1</name>
    <name evidence="1" type="ORF">CROST_021960</name>
</gene>
<dbReference type="SMART" id="SM00849">
    <property type="entry name" value="Lactamase_B"/>
    <property type="match status" value="1"/>
</dbReference>
<dbReference type="PANTHER" id="PTHR47619:SF1">
    <property type="entry name" value="EXODEOXYRIBONUCLEASE WALJ"/>
    <property type="match status" value="1"/>
</dbReference>
<dbReference type="Pfam" id="PF23023">
    <property type="entry name" value="Anti-Pycsar_Apyc1"/>
    <property type="match status" value="1"/>
</dbReference>
<keyword evidence="1" id="KW-0378">Hydrolase</keyword>